<keyword evidence="2" id="KW-1185">Reference proteome</keyword>
<dbReference type="AlphaFoldDB" id="A0A4R5QCC1"/>
<accession>A0A4R5QCC1</accession>
<dbReference type="EMBL" id="SMSJ01000045">
    <property type="protein sequence ID" value="TDH60071.1"/>
    <property type="molecule type" value="Genomic_DNA"/>
</dbReference>
<name>A0A4R5QCC1_9PROT</name>
<reference evidence="1 2" key="1">
    <citation type="journal article" date="2016" name="J. Microbiol.">
        <title>Dankookia rubra gen. nov., sp. nov., an alphaproteobacterium isolated from sediment of a shallow stream.</title>
        <authorList>
            <person name="Kim W.H."/>
            <person name="Kim D.H."/>
            <person name="Kang K."/>
            <person name="Ahn T.Y."/>
        </authorList>
    </citation>
    <scope>NUCLEOTIDE SEQUENCE [LARGE SCALE GENOMIC DNA]</scope>
    <source>
        <strain evidence="1 2">JCM30602</strain>
    </source>
</reference>
<gene>
    <name evidence="1" type="ORF">E2C06_23785</name>
</gene>
<organism evidence="1 2">
    <name type="scientific">Dankookia rubra</name>
    <dbReference type="NCBI Taxonomy" id="1442381"/>
    <lineage>
        <taxon>Bacteria</taxon>
        <taxon>Pseudomonadati</taxon>
        <taxon>Pseudomonadota</taxon>
        <taxon>Alphaproteobacteria</taxon>
        <taxon>Acetobacterales</taxon>
        <taxon>Roseomonadaceae</taxon>
        <taxon>Dankookia</taxon>
    </lineage>
</organism>
<dbReference type="RefSeq" id="WP_133291089.1">
    <property type="nucleotide sequence ID" value="NZ_SMSJ01000045.1"/>
</dbReference>
<dbReference type="OrthoDB" id="569350at2"/>
<protein>
    <submittedName>
        <fullName evidence="1">Uncharacterized protein</fullName>
    </submittedName>
</protein>
<comment type="caution">
    <text evidence="1">The sequence shown here is derived from an EMBL/GenBank/DDBJ whole genome shotgun (WGS) entry which is preliminary data.</text>
</comment>
<evidence type="ECO:0000313" key="1">
    <source>
        <dbReference type="EMBL" id="TDH60071.1"/>
    </source>
</evidence>
<dbReference type="Proteomes" id="UP000295096">
    <property type="component" value="Unassembled WGS sequence"/>
</dbReference>
<evidence type="ECO:0000313" key="2">
    <source>
        <dbReference type="Proteomes" id="UP000295096"/>
    </source>
</evidence>
<proteinExistence type="predicted"/>
<sequence length="73" mass="8013">MSSKFVDQQTHKARAALDDAFSSATPDEAMLFELAGNNNWRRVIVALPLICHSSYRGGVEFLRDLLGLSVSMG</sequence>